<protein>
    <submittedName>
        <fullName evidence="1">Uncharacterized protein</fullName>
    </submittedName>
</protein>
<reference evidence="1 2" key="1">
    <citation type="submission" date="2018-12" db="EMBL/GenBank/DDBJ databases">
        <title>Bacillus chawlae sp. nov., Bacillus glennii sp. nov., and Bacillus saganii sp. nov. Isolated from the Vehicle Assembly Building at Kennedy Space Center where the Viking Spacecraft were Assembled.</title>
        <authorList>
            <person name="Seuylemezian A."/>
            <person name="Vaishampayan P."/>
        </authorList>
    </citation>
    <scope>NUCLEOTIDE SEQUENCE [LARGE SCALE GENOMIC DNA]</scope>
    <source>
        <strain evidence="1 2">L5</strain>
    </source>
</reference>
<evidence type="ECO:0000313" key="1">
    <source>
        <dbReference type="EMBL" id="RUQ32878.1"/>
    </source>
</evidence>
<sequence>MGTLSLDSTVEKVEGMLPVVIAVKTLGFRQVYLPYDPVIQSTC</sequence>
<comment type="caution">
    <text evidence="1">The sequence shown here is derived from an EMBL/GenBank/DDBJ whole genome shotgun (WGS) entry which is preliminary data.</text>
</comment>
<accession>A0A3S0WD38</accession>
<evidence type="ECO:0000313" key="2">
    <source>
        <dbReference type="Proteomes" id="UP000267430"/>
    </source>
</evidence>
<dbReference type="AlphaFoldDB" id="A0A3S0WD38"/>
<gene>
    <name evidence="1" type="ORF">ELQ35_01850</name>
</gene>
<dbReference type="OrthoDB" id="9813147at2"/>
<proteinExistence type="predicted"/>
<dbReference type="EMBL" id="RYZZ01000001">
    <property type="protein sequence ID" value="RUQ32878.1"/>
    <property type="molecule type" value="Genomic_DNA"/>
</dbReference>
<name>A0A3S0WD38_9BACI</name>
<organism evidence="1 2">
    <name type="scientific">Peribacillus cavernae</name>
    <dbReference type="NCBI Taxonomy" id="1674310"/>
    <lineage>
        <taxon>Bacteria</taxon>
        <taxon>Bacillati</taxon>
        <taxon>Bacillota</taxon>
        <taxon>Bacilli</taxon>
        <taxon>Bacillales</taxon>
        <taxon>Bacillaceae</taxon>
        <taxon>Peribacillus</taxon>
    </lineage>
</organism>
<dbReference type="Proteomes" id="UP000267430">
    <property type="component" value="Unassembled WGS sequence"/>
</dbReference>
<dbReference type="RefSeq" id="WP_126863169.1">
    <property type="nucleotide sequence ID" value="NZ_JAUSTX010000029.1"/>
</dbReference>
<keyword evidence="2" id="KW-1185">Reference proteome</keyword>